<feature type="domain" description="Protein kinase" evidence="8">
    <location>
        <begin position="223"/>
        <end position="488"/>
    </location>
</feature>
<dbReference type="InterPro" id="IPR017441">
    <property type="entry name" value="Protein_kinase_ATP_BS"/>
</dbReference>
<dbReference type="InterPro" id="IPR011009">
    <property type="entry name" value="Kinase-like_dom_sf"/>
</dbReference>
<dbReference type="PANTHER" id="PTHR24361">
    <property type="entry name" value="MITOGEN-ACTIVATED KINASE KINASE KINASE"/>
    <property type="match status" value="1"/>
</dbReference>
<feature type="domain" description="FHA" evidence="7">
    <location>
        <begin position="80"/>
        <end position="126"/>
    </location>
</feature>
<evidence type="ECO:0000256" key="2">
    <source>
        <dbReference type="ARBA" id="ARBA00022741"/>
    </source>
</evidence>
<dbReference type="Proteomes" id="UP000799291">
    <property type="component" value="Unassembled WGS sequence"/>
</dbReference>
<dbReference type="PROSITE" id="PS00108">
    <property type="entry name" value="PROTEIN_KINASE_ST"/>
    <property type="match status" value="1"/>
</dbReference>
<dbReference type="Pfam" id="PF00498">
    <property type="entry name" value="FHA"/>
    <property type="match status" value="1"/>
</dbReference>
<dbReference type="GO" id="GO:0004674">
    <property type="term" value="F:protein serine/threonine kinase activity"/>
    <property type="evidence" value="ECO:0007669"/>
    <property type="project" value="UniProtKB-KW"/>
</dbReference>
<dbReference type="InterPro" id="IPR008984">
    <property type="entry name" value="SMAD_FHA_dom_sf"/>
</dbReference>
<keyword evidence="10" id="KW-1185">Reference proteome</keyword>
<dbReference type="CDD" id="cd00180">
    <property type="entry name" value="PKc"/>
    <property type="match status" value="1"/>
</dbReference>
<dbReference type="SUPFAM" id="SSF49879">
    <property type="entry name" value="SMAD/FHA domain"/>
    <property type="match status" value="1"/>
</dbReference>
<proteinExistence type="inferred from homology"/>
<keyword evidence="9" id="KW-0418">Kinase</keyword>
<evidence type="ECO:0000313" key="9">
    <source>
        <dbReference type="EMBL" id="KAF2680631.1"/>
    </source>
</evidence>
<comment type="similarity">
    <text evidence="1">Belongs to the protein kinase superfamily. CAMK Ser/Thr protein kinase family. CHEK2 subfamily.</text>
</comment>
<sequence>MKDPDIILYLYPNDGPGREAAEDAIAMPQNSSKYMPPRQPNAASRSYRESTEPPEEYRSLERSPCLVLRFSDGAKTGHGIMAGWGDNVDVSLPKRRGISRCHFAFTFDDKNRLIARDLGSKHGIRVVYDEEKGDFQSKIDYLLQAPSILRTEHLVLYVGPGFQIKVVVPSHDVTSQDYFDRVTKFRQGWAHPEDLLDGLALLSAPRTQAPTGAQTPTDVSVPVLYRKELGQGSFGVVSYVWNATTGEEYALKEPHKNNTENNNFDMEAWKKEAKMMGRISHRHIVAFRDAKFDPYPQLTFEFVPGGSLDAYRDFSTFENTQVLCQLLSALRYLHERTPPIAHRDIKPENILVAFRRSGSIHVKFGDFGLATAADRLATICGTWVWAAPEIYQKQFGRIDREDQYTVAVDIWSLGLVIASQEYGLPQRVTSHEHSAVAWIQDALWHFKSFFRKERNELLRFVLDSMLIENPRKRKSASQCMEEAMQLPN</sequence>
<evidence type="ECO:0000256" key="1">
    <source>
        <dbReference type="ARBA" id="ARBA00005575"/>
    </source>
</evidence>
<reference evidence="9" key="1">
    <citation type="journal article" date="2020" name="Stud. Mycol.">
        <title>101 Dothideomycetes genomes: a test case for predicting lifestyles and emergence of pathogens.</title>
        <authorList>
            <person name="Haridas S."/>
            <person name="Albert R."/>
            <person name="Binder M."/>
            <person name="Bloem J."/>
            <person name="Labutti K."/>
            <person name="Salamov A."/>
            <person name="Andreopoulos B."/>
            <person name="Baker S."/>
            <person name="Barry K."/>
            <person name="Bills G."/>
            <person name="Bluhm B."/>
            <person name="Cannon C."/>
            <person name="Castanera R."/>
            <person name="Culley D."/>
            <person name="Daum C."/>
            <person name="Ezra D."/>
            <person name="Gonzalez J."/>
            <person name="Henrissat B."/>
            <person name="Kuo A."/>
            <person name="Liang C."/>
            <person name="Lipzen A."/>
            <person name="Lutzoni F."/>
            <person name="Magnuson J."/>
            <person name="Mondo S."/>
            <person name="Nolan M."/>
            <person name="Ohm R."/>
            <person name="Pangilinan J."/>
            <person name="Park H.-J."/>
            <person name="Ramirez L."/>
            <person name="Alfaro M."/>
            <person name="Sun H."/>
            <person name="Tritt A."/>
            <person name="Yoshinaga Y."/>
            <person name="Zwiers L.-H."/>
            <person name="Turgeon B."/>
            <person name="Goodwin S."/>
            <person name="Spatafora J."/>
            <person name="Crous P."/>
            <person name="Grigoriev I."/>
        </authorList>
    </citation>
    <scope>NUCLEOTIDE SEQUENCE</scope>
    <source>
        <strain evidence="9">CBS 122367</strain>
    </source>
</reference>
<dbReference type="InterPro" id="IPR053235">
    <property type="entry name" value="Ser_Thr_kinase"/>
</dbReference>
<dbReference type="Gene3D" id="1.10.510.10">
    <property type="entry name" value="Transferase(Phosphotransferase) domain 1"/>
    <property type="match status" value="1"/>
</dbReference>
<dbReference type="SMART" id="SM00220">
    <property type="entry name" value="S_TKc"/>
    <property type="match status" value="1"/>
</dbReference>
<feature type="binding site" evidence="4">
    <location>
        <position position="252"/>
    </location>
    <ligand>
        <name>ATP</name>
        <dbReference type="ChEBI" id="CHEBI:30616"/>
    </ligand>
</feature>
<gene>
    <name evidence="9" type="ORF">K458DRAFT_282819</name>
</gene>
<organism evidence="9 10">
    <name type="scientific">Lentithecium fluviatile CBS 122367</name>
    <dbReference type="NCBI Taxonomy" id="1168545"/>
    <lineage>
        <taxon>Eukaryota</taxon>
        <taxon>Fungi</taxon>
        <taxon>Dikarya</taxon>
        <taxon>Ascomycota</taxon>
        <taxon>Pezizomycotina</taxon>
        <taxon>Dothideomycetes</taxon>
        <taxon>Pleosporomycetidae</taxon>
        <taxon>Pleosporales</taxon>
        <taxon>Massarineae</taxon>
        <taxon>Lentitheciaceae</taxon>
        <taxon>Lentithecium</taxon>
    </lineage>
</organism>
<dbReference type="Pfam" id="PF00069">
    <property type="entry name" value="Pkinase"/>
    <property type="match status" value="1"/>
</dbReference>
<evidence type="ECO:0000259" key="8">
    <source>
        <dbReference type="PROSITE" id="PS50011"/>
    </source>
</evidence>
<dbReference type="InterPro" id="IPR008271">
    <property type="entry name" value="Ser/Thr_kinase_AS"/>
</dbReference>
<dbReference type="InterPro" id="IPR000253">
    <property type="entry name" value="FHA_dom"/>
</dbReference>
<name>A0A6G1IRQ5_9PLEO</name>
<dbReference type="PROSITE" id="PS00107">
    <property type="entry name" value="PROTEIN_KINASE_ATP"/>
    <property type="match status" value="1"/>
</dbReference>
<evidence type="ECO:0000313" key="10">
    <source>
        <dbReference type="Proteomes" id="UP000799291"/>
    </source>
</evidence>
<evidence type="ECO:0000256" key="5">
    <source>
        <dbReference type="RuleBase" id="RU000304"/>
    </source>
</evidence>
<dbReference type="OrthoDB" id="10252171at2759"/>
<accession>A0A6G1IRQ5</accession>
<dbReference type="GO" id="GO:0005524">
    <property type="term" value="F:ATP binding"/>
    <property type="evidence" value="ECO:0007669"/>
    <property type="project" value="UniProtKB-UniRule"/>
</dbReference>
<dbReference type="PROSITE" id="PS50006">
    <property type="entry name" value="FHA_DOMAIN"/>
    <property type="match status" value="1"/>
</dbReference>
<feature type="non-terminal residue" evidence="9">
    <location>
        <position position="488"/>
    </location>
</feature>
<keyword evidence="5 9" id="KW-0723">Serine/threonine-protein kinase</keyword>
<feature type="region of interest" description="Disordered" evidence="6">
    <location>
        <begin position="27"/>
        <end position="58"/>
    </location>
</feature>
<dbReference type="InterPro" id="IPR000719">
    <property type="entry name" value="Prot_kinase_dom"/>
</dbReference>
<dbReference type="EMBL" id="MU005595">
    <property type="protein sequence ID" value="KAF2680631.1"/>
    <property type="molecule type" value="Genomic_DNA"/>
</dbReference>
<protein>
    <submittedName>
        <fullName evidence="9">Putative serine/threonine protein kinase</fullName>
    </submittedName>
</protein>
<dbReference type="GO" id="GO:0005737">
    <property type="term" value="C:cytoplasm"/>
    <property type="evidence" value="ECO:0007669"/>
    <property type="project" value="TreeGrafter"/>
</dbReference>
<evidence type="ECO:0000256" key="4">
    <source>
        <dbReference type="PROSITE-ProRule" id="PRU10141"/>
    </source>
</evidence>
<evidence type="ECO:0000259" key="7">
    <source>
        <dbReference type="PROSITE" id="PS50006"/>
    </source>
</evidence>
<feature type="compositionally biased region" description="Basic and acidic residues" evidence="6">
    <location>
        <begin position="46"/>
        <end position="58"/>
    </location>
</feature>
<keyword evidence="2 4" id="KW-0547">Nucleotide-binding</keyword>
<dbReference type="PROSITE" id="PS50011">
    <property type="entry name" value="PROTEIN_KINASE_DOM"/>
    <property type="match status" value="1"/>
</dbReference>
<dbReference type="PANTHER" id="PTHR24361:SF842">
    <property type="entry name" value="KINASE, PUTATIVE-RELATED"/>
    <property type="match status" value="1"/>
</dbReference>
<keyword evidence="3 4" id="KW-0067">ATP-binding</keyword>
<evidence type="ECO:0000256" key="6">
    <source>
        <dbReference type="SAM" id="MobiDB-lite"/>
    </source>
</evidence>
<keyword evidence="9" id="KW-0808">Transferase</keyword>
<dbReference type="AlphaFoldDB" id="A0A6G1IRQ5"/>
<evidence type="ECO:0000256" key="3">
    <source>
        <dbReference type="ARBA" id="ARBA00022840"/>
    </source>
</evidence>
<dbReference type="SUPFAM" id="SSF56112">
    <property type="entry name" value="Protein kinase-like (PK-like)"/>
    <property type="match status" value="1"/>
</dbReference>
<dbReference type="Gene3D" id="2.60.200.20">
    <property type="match status" value="1"/>
</dbReference>